<dbReference type="AlphaFoldDB" id="A0A7W2A7N9"/>
<dbReference type="EMBL" id="JACEIQ010000001">
    <property type="protein sequence ID" value="MBA4492978.1"/>
    <property type="molecule type" value="Genomic_DNA"/>
</dbReference>
<comment type="caution">
    <text evidence="1">The sequence shown here is derived from an EMBL/GenBank/DDBJ whole genome shotgun (WGS) entry which is preliminary data.</text>
</comment>
<keyword evidence="2" id="KW-1185">Reference proteome</keyword>
<evidence type="ECO:0000313" key="1">
    <source>
        <dbReference type="EMBL" id="MBA4492978.1"/>
    </source>
</evidence>
<dbReference type="Proteomes" id="UP000535491">
    <property type="component" value="Unassembled WGS sequence"/>
</dbReference>
<name>A0A7W2A7N9_9BACL</name>
<sequence>MRRFPKDTAFQQQIILHGRAGQEEYLANLHTETEEQKELFSPPQRFVNKRFL</sequence>
<accession>A0A7W2A7N9</accession>
<evidence type="ECO:0000313" key="2">
    <source>
        <dbReference type="Proteomes" id="UP000535491"/>
    </source>
</evidence>
<organism evidence="1 2">
    <name type="scientific">Paenactinomyces guangxiensis</name>
    <dbReference type="NCBI Taxonomy" id="1490290"/>
    <lineage>
        <taxon>Bacteria</taxon>
        <taxon>Bacillati</taxon>
        <taxon>Bacillota</taxon>
        <taxon>Bacilli</taxon>
        <taxon>Bacillales</taxon>
        <taxon>Thermoactinomycetaceae</taxon>
        <taxon>Paenactinomyces</taxon>
    </lineage>
</organism>
<protein>
    <submittedName>
        <fullName evidence="1">Uncharacterized protein</fullName>
    </submittedName>
</protein>
<reference evidence="1 2" key="1">
    <citation type="submission" date="2020-07" db="EMBL/GenBank/DDBJ databases">
        <authorList>
            <person name="Feng H."/>
        </authorList>
    </citation>
    <scope>NUCLEOTIDE SEQUENCE [LARGE SCALE GENOMIC DNA]</scope>
    <source>
        <strain evidence="2">s-10</strain>
    </source>
</reference>
<proteinExistence type="predicted"/>
<dbReference type="RefSeq" id="WP_181750198.1">
    <property type="nucleotide sequence ID" value="NZ_JACEIQ010000001.1"/>
</dbReference>
<gene>
    <name evidence="1" type="ORF">H1191_01440</name>
</gene>